<keyword evidence="2" id="KW-1185">Reference proteome</keyword>
<organism evidence="1 2">
    <name type="scientific">Araneus ventricosus</name>
    <name type="common">Orbweaver spider</name>
    <name type="synonym">Epeira ventricosa</name>
    <dbReference type="NCBI Taxonomy" id="182803"/>
    <lineage>
        <taxon>Eukaryota</taxon>
        <taxon>Metazoa</taxon>
        <taxon>Ecdysozoa</taxon>
        <taxon>Arthropoda</taxon>
        <taxon>Chelicerata</taxon>
        <taxon>Arachnida</taxon>
        <taxon>Araneae</taxon>
        <taxon>Araneomorphae</taxon>
        <taxon>Entelegynae</taxon>
        <taxon>Araneoidea</taxon>
        <taxon>Araneidae</taxon>
        <taxon>Araneus</taxon>
    </lineage>
</organism>
<comment type="caution">
    <text evidence="1">The sequence shown here is derived from an EMBL/GenBank/DDBJ whole genome shotgun (WGS) entry which is preliminary data.</text>
</comment>
<evidence type="ECO:0000313" key="1">
    <source>
        <dbReference type="EMBL" id="GBM25599.1"/>
    </source>
</evidence>
<evidence type="ECO:0000313" key="2">
    <source>
        <dbReference type="Proteomes" id="UP000499080"/>
    </source>
</evidence>
<gene>
    <name evidence="1" type="ORF">AVEN_181715_1</name>
</gene>
<dbReference type="AlphaFoldDB" id="A0A4Y2EBC8"/>
<sequence length="105" mass="12276">MISHCFITSIHSANMIEIVSGDVLVEPHILSIGCVEERFLRVSSKGAEEVCTRTYRDLCSEDEAAEIEQMLKWVVLRFRFRDGARYRHGREHTEEKNKLPHREVF</sequence>
<name>A0A4Y2EBC8_ARAVE</name>
<accession>A0A4Y2EBC8</accession>
<proteinExistence type="predicted"/>
<dbReference type="Proteomes" id="UP000499080">
    <property type="component" value="Unassembled WGS sequence"/>
</dbReference>
<dbReference type="EMBL" id="BGPR01000541">
    <property type="protein sequence ID" value="GBM25599.1"/>
    <property type="molecule type" value="Genomic_DNA"/>
</dbReference>
<protein>
    <submittedName>
        <fullName evidence="1">Uncharacterized protein</fullName>
    </submittedName>
</protein>
<reference evidence="1 2" key="1">
    <citation type="journal article" date="2019" name="Sci. Rep.">
        <title>Orb-weaving spider Araneus ventricosus genome elucidates the spidroin gene catalogue.</title>
        <authorList>
            <person name="Kono N."/>
            <person name="Nakamura H."/>
            <person name="Ohtoshi R."/>
            <person name="Moran D.A.P."/>
            <person name="Shinohara A."/>
            <person name="Yoshida Y."/>
            <person name="Fujiwara M."/>
            <person name="Mori M."/>
            <person name="Tomita M."/>
            <person name="Arakawa K."/>
        </authorList>
    </citation>
    <scope>NUCLEOTIDE SEQUENCE [LARGE SCALE GENOMIC DNA]</scope>
</reference>